<dbReference type="AlphaFoldDB" id="K1R0K3"/>
<sequence>MVDVMQKSVLIPYEKYSRLMTLQETHRANSEADAERVVAENVSENMIALPHPEESQNHDMSTQTESEDSIKPETTSANLSTKESEESLITEKPVFKKKKTIENKNIKAKSRYRLQTTWIRF</sequence>
<evidence type="ECO:0000256" key="1">
    <source>
        <dbReference type="SAM" id="MobiDB-lite"/>
    </source>
</evidence>
<feature type="region of interest" description="Disordered" evidence="1">
    <location>
        <begin position="48"/>
        <end position="93"/>
    </location>
</feature>
<proteinExistence type="predicted"/>
<dbReference type="HOGENOM" id="CLU_2294341_0_0_1"/>
<accession>K1R0K3</accession>
<dbReference type="EMBL" id="JH816553">
    <property type="protein sequence ID" value="EKC27241.1"/>
    <property type="molecule type" value="Genomic_DNA"/>
</dbReference>
<reference evidence="2" key="1">
    <citation type="journal article" date="2012" name="Nature">
        <title>The oyster genome reveals stress adaptation and complexity of shell formation.</title>
        <authorList>
            <person name="Zhang G."/>
            <person name="Fang X."/>
            <person name="Guo X."/>
            <person name="Li L."/>
            <person name="Luo R."/>
            <person name="Xu F."/>
            <person name="Yang P."/>
            <person name="Zhang L."/>
            <person name="Wang X."/>
            <person name="Qi H."/>
            <person name="Xiong Z."/>
            <person name="Que H."/>
            <person name="Xie Y."/>
            <person name="Holland P.W."/>
            <person name="Paps J."/>
            <person name="Zhu Y."/>
            <person name="Wu F."/>
            <person name="Chen Y."/>
            <person name="Wang J."/>
            <person name="Peng C."/>
            <person name="Meng J."/>
            <person name="Yang L."/>
            <person name="Liu J."/>
            <person name="Wen B."/>
            <person name="Zhang N."/>
            <person name="Huang Z."/>
            <person name="Zhu Q."/>
            <person name="Feng Y."/>
            <person name="Mount A."/>
            <person name="Hedgecock D."/>
            <person name="Xu Z."/>
            <person name="Liu Y."/>
            <person name="Domazet-Loso T."/>
            <person name="Du Y."/>
            <person name="Sun X."/>
            <person name="Zhang S."/>
            <person name="Liu B."/>
            <person name="Cheng P."/>
            <person name="Jiang X."/>
            <person name="Li J."/>
            <person name="Fan D."/>
            <person name="Wang W."/>
            <person name="Fu W."/>
            <person name="Wang T."/>
            <person name="Wang B."/>
            <person name="Zhang J."/>
            <person name="Peng Z."/>
            <person name="Li Y."/>
            <person name="Li N."/>
            <person name="Wang J."/>
            <person name="Chen M."/>
            <person name="He Y."/>
            <person name="Tan F."/>
            <person name="Song X."/>
            <person name="Zheng Q."/>
            <person name="Huang R."/>
            <person name="Yang H."/>
            <person name="Du X."/>
            <person name="Chen L."/>
            <person name="Yang M."/>
            <person name="Gaffney P.M."/>
            <person name="Wang S."/>
            <person name="Luo L."/>
            <person name="She Z."/>
            <person name="Ming Y."/>
            <person name="Huang W."/>
            <person name="Zhang S."/>
            <person name="Huang B."/>
            <person name="Zhang Y."/>
            <person name="Qu T."/>
            <person name="Ni P."/>
            <person name="Miao G."/>
            <person name="Wang J."/>
            <person name="Wang Q."/>
            <person name="Steinberg C.E."/>
            <person name="Wang H."/>
            <person name="Li N."/>
            <person name="Qian L."/>
            <person name="Zhang G."/>
            <person name="Li Y."/>
            <person name="Yang H."/>
            <person name="Liu X."/>
            <person name="Wang J."/>
            <person name="Yin Y."/>
            <person name="Wang J."/>
        </authorList>
    </citation>
    <scope>NUCLEOTIDE SEQUENCE [LARGE SCALE GENOMIC DNA]</scope>
    <source>
        <strain evidence="2">05x7-T-G4-1.051#20</strain>
    </source>
</reference>
<feature type="compositionally biased region" description="Polar residues" evidence="1">
    <location>
        <begin position="72"/>
        <end position="81"/>
    </location>
</feature>
<protein>
    <submittedName>
        <fullName evidence="2">Uncharacterized protein</fullName>
    </submittedName>
</protein>
<dbReference type="InParanoid" id="K1R0K3"/>
<evidence type="ECO:0000313" key="2">
    <source>
        <dbReference type="EMBL" id="EKC27241.1"/>
    </source>
</evidence>
<organism evidence="2">
    <name type="scientific">Magallana gigas</name>
    <name type="common">Pacific oyster</name>
    <name type="synonym">Crassostrea gigas</name>
    <dbReference type="NCBI Taxonomy" id="29159"/>
    <lineage>
        <taxon>Eukaryota</taxon>
        <taxon>Metazoa</taxon>
        <taxon>Spiralia</taxon>
        <taxon>Lophotrochozoa</taxon>
        <taxon>Mollusca</taxon>
        <taxon>Bivalvia</taxon>
        <taxon>Autobranchia</taxon>
        <taxon>Pteriomorphia</taxon>
        <taxon>Ostreida</taxon>
        <taxon>Ostreoidea</taxon>
        <taxon>Ostreidae</taxon>
        <taxon>Magallana</taxon>
    </lineage>
</organism>
<name>K1R0K3_MAGGI</name>
<gene>
    <name evidence="2" type="ORF">CGI_10014385</name>
</gene>